<evidence type="ECO:0000313" key="3">
    <source>
        <dbReference type="EMBL" id="PQD94544.1"/>
    </source>
</evidence>
<comment type="caution">
    <text evidence="3">The sequence shown here is derived from an EMBL/GenBank/DDBJ whole genome shotgun (WGS) entry which is preliminary data.</text>
</comment>
<reference evidence="3 4" key="1">
    <citation type="submission" date="2017-12" db="EMBL/GenBank/DDBJ databases">
        <title>Taxonomic description and draft genome of Pradoshia cofamensis Gen. nov., sp. nov., a thermotolerant bacillale isolated from anterior gut of earthworm Eisenia fetida.</title>
        <authorList>
            <person name="Saha T."/>
            <person name="Chakraborty R."/>
        </authorList>
    </citation>
    <scope>NUCLEOTIDE SEQUENCE [LARGE SCALE GENOMIC DNA]</scope>
    <source>
        <strain evidence="3 4">EAG3</strain>
    </source>
</reference>
<proteinExistence type="predicted"/>
<dbReference type="InterPro" id="IPR050237">
    <property type="entry name" value="ATP-dep_AMP-bd_enzyme"/>
</dbReference>
<dbReference type="Pfam" id="PF13193">
    <property type="entry name" value="AMP-binding_C"/>
    <property type="match status" value="1"/>
</dbReference>
<protein>
    <submittedName>
        <fullName evidence="3">AMP-dependent synthetase</fullName>
    </submittedName>
</protein>
<dbReference type="RefSeq" id="WP_104850182.1">
    <property type="nucleotide sequence ID" value="NZ_PKOZ01000009.1"/>
</dbReference>
<feature type="domain" description="AMP-dependent synthetase/ligase" evidence="1">
    <location>
        <begin position="33"/>
        <end position="415"/>
    </location>
</feature>
<feature type="domain" description="AMP-binding enzyme C-terminal" evidence="2">
    <location>
        <begin position="466"/>
        <end position="542"/>
    </location>
</feature>
<evidence type="ECO:0000313" key="4">
    <source>
        <dbReference type="Proteomes" id="UP000239663"/>
    </source>
</evidence>
<dbReference type="InterPro" id="IPR020845">
    <property type="entry name" value="AMP-binding_CS"/>
</dbReference>
<sequence length="554" mass="62095">MVNVKEKPYWPDGVPADLMYIHGEKPIHEYLKMHAAIRPDKPAYLFYGNPISYSELDYSVDCFAQFLHNQRVAKGDRVALYMQNCPQYIIAHYAIQRIGAIVVPLNPMYKEAELLYLLNEVEAKAIIAGTELFPRLKSIRSHIPSIEFIITAHYADFLPKKPLLPIPQELTTKKYTIHDAIDFKRILYYATPFKETVKVDLWTDIGMMVFTSGTTGRPKAAMLTYGSSLFKTAATFSANQFEEGSYMSIAPLCHIAGMVMGVYLPIYCGESCVLLTRFDAVAAAQAIEQYQISHWYSTAPMNLAMMNLEEMKAKDLSSLKQNPATSFGSSVTEKLAAQWAELTNGCQLYEAAYGLSETHTCDTFMPKDRVKWGSFGIPTYETEINIIDTVTGQRLPAGEKGEILVKNPAVFKGYYKNEQATAESLLDGWVRTGDIGSLDEEGYLYFHGRLKEMIKTSGFSVFPEDVEAMLNEHPAIWQSAVIGVPDGQKGEAIKAFVVLRPGISHKPTANELKAWARVKMAVYKAPSHIEFIRELPATSTGKILRRLLKEGSIH</sequence>
<dbReference type="OrthoDB" id="9778383at2"/>
<dbReference type="PANTHER" id="PTHR43767:SF1">
    <property type="entry name" value="NONRIBOSOMAL PEPTIDE SYNTHASE PES1 (EUROFUNG)-RELATED"/>
    <property type="match status" value="1"/>
</dbReference>
<dbReference type="AlphaFoldDB" id="A0A2S7MXL3"/>
<gene>
    <name evidence="3" type="ORF">CYL18_14140</name>
</gene>
<dbReference type="PANTHER" id="PTHR43767">
    <property type="entry name" value="LONG-CHAIN-FATTY-ACID--COA LIGASE"/>
    <property type="match status" value="1"/>
</dbReference>
<dbReference type="GO" id="GO:0016878">
    <property type="term" value="F:acid-thiol ligase activity"/>
    <property type="evidence" value="ECO:0007669"/>
    <property type="project" value="UniProtKB-ARBA"/>
</dbReference>
<dbReference type="Gene3D" id="3.30.300.30">
    <property type="match status" value="1"/>
</dbReference>
<dbReference type="InterPro" id="IPR025110">
    <property type="entry name" value="AMP-bd_C"/>
</dbReference>
<organism evidence="3 4">
    <name type="scientific">Pradoshia eiseniae</name>
    <dbReference type="NCBI Taxonomy" id="2064768"/>
    <lineage>
        <taxon>Bacteria</taxon>
        <taxon>Bacillati</taxon>
        <taxon>Bacillota</taxon>
        <taxon>Bacilli</taxon>
        <taxon>Bacillales</taxon>
        <taxon>Bacillaceae</taxon>
        <taxon>Pradoshia</taxon>
    </lineage>
</organism>
<dbReference type="Pfam" id="PF00501">
    <property type="entry name" value="AMP-binding"/>
    <property type="match status" value="1"/>
</dbReference>
<accession>A0A2S7MXL3</accession>
<name>A0A2S7MXL3_9BACI</name>
<dbReference type="Gene3D" id="3.40.50.12780">
    <property type="entry name" value="N-terminal domain of ligase-like"/>
    <property type="match status" value="1"/>
</dbReference>
<dbReference type="InterPro" id="IPR000873">
    <property type="entry name" value="AMP-dep_synth/lig_dom"/>
</dbReference>
<dbReference type="InterPro" id="IPR045851">
    <property type="entry name" value="AMP-bd_C_sf"/>
</dbReference>
<evidence type="ECO:0000259" key="2">
    <source>
        <dbReference type="Pfam" id="PF13193"/>
    </source>
</evidence>
<dbReference type="PROSITE" id="PS00455">
    <property type="entry name" value="AMP_BINDING"/>
    <property type="match status" value="1"/>
</dbReference>
<dbReference type="InterPro" id="IPR042099">
    <property type="entry name" value="ANL_N_sf"/>
</dbReference>
<evidence type="ECO:0000259" key="1">
    <source>
        <dbReference type="Pfam" id="PF00501"/>
    </source>
</evidence>
<keyword evidence="4" id="KW-1185">Reference proteome</keyword>
<dbReference type="Proteomes" id="UP000239663">
    <property type="component" value="Unassembled WGS sequence"/>
</dbReference>
<dbReference type="SUPFAM" id="SSF56801">
    <property type="entry name" value="Acetyl-CoA synthetase-like"/>
    <property type="match status" value="1"/>
</dbReference>
<dbReference type="EMBL" id="PKOZ01000009">
    <property type="protein sequence ID" value="PQD94544.1"/>
    <property type="molecule type" value="Genomic_DNA"/>
</dbReference>